<dbReference type="RefSeq" id="WP_305961643.1">
    <property type="nucleotide sequence ID" value="NZ_JAVAMQ010000001.1"/>
</dbReference>
<dbReference type="CDD" id="cd02440">
    <property type="entry name" value="AdoMet_MTases"/>
    <property type="match status" value="1"/>
</dbReference>
<name>A0ABT9J7H6_9RHOB</name>
<comment type="caution">
    <text evidence="1">The sequence shown here is derived from an EMBL/GenBank/DDBJ whole genome shotgun (WGS) entry which is preliminary data.</text>
</comment>
<dbReference type="EC" id="2.1.1.-" evidence="1"/>
<dbReference type="Gene3D" id="3.40.50.150">
    <property type="entry name" value="Vaccinia Virus protein VP39"/>
    <property type="match status" value="1"/>
</dbReference>
<dbReference type="InterPro" id="IPR029063">
    <property type="entry name" value="SAM-dependent_MTases_sf"/>
</dbReference>
<evidence type="ECO:0000313" key="2">
    <source>
        <dbReference type="Proteomes" id="UP001224997"/>
    </source>
</evidence>
<evidence type="ECO:0000313" key="1">
    <source>
        <dbReference type="EMBL" id="MDP5305769.1"/>
    </source>
</evidence>
<keyword evidence="1" id="KW-0489">Methyltransferase</keyword>
<dbReference type="GO" id="GO:0008168">
    <property type="term" value="F:methyltransferase activity"/>
    <property type="evidence" value="ECO:0007669"/>
    <property type="project" value="UniProtKB-KW"/>
</dbReference>
<proteinExistence type="predicted"/>
<dbReference type="SUPFAM" id="SSF53335">
    <property type="entry name" value="S-adenosyl-L-methionine-dependent methyltransferases"/>
    <property type="match status" value="1"/>
</dbReference>
<organism evidence="1 2">
    <name type="scientific">Paracoccus spongiarum</name>
    <dbReference type="NCBI Taxonomy" id="3064387"/>
    <lineage>
        <taxon>Bacteria</taxon>
        <taxon>Pseudomonadati</taxon>
        <taxon>Pseudomonadota</taxon>
        <taxon>Alphaproteobacteria</taxon>
        <taxon>Rhodobacterales</taxon>
        <taxon>Paracoccaceae</taxon>
        <taxon>Paracoccus</taxon>
    </lineage>
</organism>
<dbReference type="Proteomes" id="UP001224997">
    <property type="component" value="Unassembled WGS sequence"/>
</dbReference>
<gene>
    <name evidence="1" type="ORF">Q5Y72_01490</name>
</gene>
<keyword evidence="2" id="KW-1185">Reference proteome</keyword>
<dbReference type="GO" id="GO:0032259">
    <property type="term" value="P:methylation"/>
    <property type="evidence" value="ECO:0007669"/>
    <property type="project" value="UniProtKB-KW"/>
</dbReference>
<sequence>MFARYIIAKKKDLLRLLTGNGTWLAWPDKDADSNDAGSKPTAGCRERVEDKLNDTLHSTNVVVLLGSGASFCAKNADGRRLRGCGTSGTQSAMDTLADGRQHWDDVSGARSEDALTWFEATAAVSLDMVRDHLQPGEPFIDIGAGASRLVDVLIEEGFGPITVLDLSAAALTVSRPRLGPRAHDVAWIAADITTWQPERD</sequence>
<keyword evidence="1" id="KW-0808">Transferase</keyword>
<dbReference type="EMBL" id="JAVAMQ010000001">
    <property type="protein sequence ID" value="MDP5305769.1"/>
    <property type="molecule type" value="Genomic_DNA"/>
</dbReference>
<accession>A0ABT9J7H6</accession>
<reference evidence="1 2" key="1">
    <citation type="submission" date="2023-08" db="EMBL/GenBank/DDBJ databases">
        <authorList>
            <person name="Park J.-S."/>
        </authorList>
    </citation>
    <scope>NUCLEOTIDE SEQUENCE [LARGE SCALE GENOMIC DNA]</scope>
    <source>
        <strain evidence="1 2">2205BS29-5</strain>
    </source>
</reference>
<protein>
    <submittedName>
        <fullName evidence="1">Class I SAM-dependent methyltransferase</fullName>
        <ecNumber evidence="1">2.1.1.-</ecNumber>
    </submittedName>
</protein>